<organism evidence="2 3">
    <name type="scientific">Glutinoglossum americanum</name>
    <dbReference type="NCBI Taxonomy" id="1670608"/>
    <lineage>
        <taxon>Eukaryota</taxon>
        <taxon>Fungi</taxon>
        <taxon>Dikarya</taxon>
        <taxon>Ascomycota</taxon>
        <taxon>Pezizomycotina</taxon>
        <taxon>Geoglossomycetes</taxon>
        <taxon>Geoglossales</taxon>
        <taxon>Geoglossaceae</taxon>
        <taxon>Glutinoglossum</taxon>
    </lineage>
</organism>
<reference evidence="2" key="1">
    <citation type="submission" date="2021-03" db="EMBL/GenBank/DDBJ databases">
        <title>Comparative genomics and phylogenomic investigation of the class Geoglossomycetes provide insights into ecological specialization and systematics.</title>
        <authorList>
            <person name="Melie T."/>
            <person name="Pirro S."/>
            <person name="Miller A.N."/>
            <person name="Quandt A."/>
        </authorList>
    </citation>
    <scope>NUCLEOTIDE SEQUENCE</scope>
    <source>
        <strain evidence="2">GBOQ0MN5Z8</strain>
    </source>
</reference>
<sequence>MDRKPPSDKATDRKANADRAKGGDRKAESKALSKLRTSVAYKAAGQEKQRMEETQYVQESRDNTDISPTALEIQNLEKDDEAKAAVARGTDAQLEAVSIRAAHAATTVMRRDLKRTLEHKEEMEE</sequence>
<dbReference type="AlphaFoldDB" id="A0A9P8I5V6"/>
<keyword evidence="3" id="KW-1185">Reference proteome</keyword>
<dbReference type="EMBL" id="JAGHQL010000042">
    <property type="protein sequence ID" value="KAH0542986.1"/>
    <property type="molecule type" value="Genomic_DNA"/>
</dbReference>
<feature type="region of interest" description="Disordered" evidence="1">
    <location>
        <begin position="1"/>
        <end position="67"/>
    </location>
</feature>
<name>A0A9P8I5V6_9PEZI</name>
<proteinExistence type="predicted"/>
<evidence type="ECO:0000313" key="2">
    <source>
        <dbReference type="EMBL" id="KAH0542986.1"/>
    </source>
</evidence>
<feature type="compositionally biased region" description="Basic and acidic residues" evidence="1">
    <location>
        <begin position="1"/>
        <end position="31"/>
    </location>
</feature>
<accession>A0A9P8I5V6</accession>
<gene>
    <name evidence="2" type="ORF">FGG08_002674</name>
</gene>
<comment type="caution">
    <text evidence="2">The sequence shown here is derived from an EMBL/GenBank/DDBJ whole genome shotgun (WGS) entry which is preliminary data.</text>
</comment>
<protein>
    <submittedName>
        <fullName evidence="2">Uncharacterized protein</fullName>
    </submittedName>
</protein>
<evidence type="ECO:0000313" key="3">
    <source>
        <dbReference type="Proteomes" id="UP000698800"/>
    </source>
</evidence>
<feature type="compositionally biased region" description="Basic and acidic residues" evidence="1">
    <location>
        <begin position="45"/>
        <end position="64"/>
    </location>
</feature>
<evidence type="ECO:0000256" key="1">
    <source>
        <dbReference type="SAM" id="MobiDB-lite"/>
    </source>
</evidence>
<dbReference type="Proteomes" id="UP000698800">
    <property type="component" value="Unassembled WGS sequence"/>
</dbReference>